<keyword evidence="2" id="KW-1185">Reference proteome</keyword>
<comment type="caution">
    <text evidence="1">The sequence shown here is derived from an EMBL/GenBank/DDBJ whole genome shotgun (WGS) entry which is preliminary data.</text>
</comment>
<organism evidence="1 2">
    <name type="scientific">Floricoccus tropicus</name>
    <dbReference type="NCBI Taxonomy" id="1859473"/>
    <lineage>
        <taxon>Bacteria</taxon>
        <taxon>Bacillati</taxon>
        <taxon>Bacillota</taxon>
        <taxon>Bacilli</taxon>
        <taxon>Lactobacillales</taxon>
        <taxon>Streptococcaceae</taxon>
        <taxon>Floricoccus</taxon>
    </lineage>
</organism>
<dbReference type="EMBL" id="MKIR01000023">
    <property type="protein sequence ID" value="OFI48818.1"/>
    <property type="molecule type" value="Genomic_DNA"/>
</dbReference>
<name>A0A1E8GMR7_9LACT</name>
<protein>
    <submittedName>
        <fullName evidence="1">Capsid protein</fullName>
    </submittedName>
</protein>
<gene>
    <name evidence="1" type="ORF">BG261_05360</name>
</gene>
<dbReference type="STRING" id="1859473.BG261_05360"/>
<evidence type="ECO:0000313" key="1">
    <source>
        <dbReference type="EMBL" id="OFI48818.1"/>
    </source>
</evidence>
<sequence>MDFIHQLVTNINENAELPLKSIIGYLKPQESLVCYPLVGSKVIKAYYDDSKDREINLEFAMKSDDQKRIHETLWKLQNYLEELEELISDDSSFSFDGINITNTPFVNQIDDKGNYIFMLDIKAKITTYKKEKN</sequence>
<dbReference type="InterPro" id="IPR024411">
    <property type="entry name" value="Tail_terminator_phage"/>
</dbReference>
<dbReference type="OrthoDB" id="2928533at2"/>
<dbReference type="Pfam" id="PF12691">
    <property type="entry name" value="Phage_tail_terminator_6"/>
    <property type="match status" value="1"/>
</dbReference>
<dbReference type="Proteomes" id="UP000178622">
    <property type="component" value="Unassembled WGS sequence"/>
</dbReference>
<proteinExistence type="predicted"/>
<dbReference type="AlphaFoldDB" id="A0A1E8GMR7"/>
<reference evidence="2" key="1">
    <citation type="submission" date="2016-09" db="EMBL/GenBank/DDBJ databases">
        <title>Draft genome sequence of a novel species of the family Streptococcaceae isolated from flowers.</title>
        <authorList>
            <person name="Chuah L.-O."/>
            <person name="Yap K.-P."/>
            <person name="Thong K.L."/>
            <person name="Liong M.T."/>
            <person name="Ahmad R."/>
            <person name="Rusul G."/>
        </authorList>
    </citation>
    <scope>NUCLEOTIDE SEQUENCE [LARGE SCALE GENOMIC DNA]</scope>
    <source>
        <strain evidence="2">DF1</strain>
    </source>
</reference>
<accession>A0A1E8GMR7</accession>
<evidence type="ECO:0000313" key="2">
    <source>
        <dbReference type="Proteomes" id="UP000178622"/>
    </source>
</evidence>